<dbReference type="Gene3D" id="1.10.8.270">
    <property type="entry name" value="putative rabgap domain of human tbc1 domain family member 14 like domains"/>
    <property type="match status" value="1"/>
</dbReference>
<evidence type="ECO:0000256" key="1">
    <source>
        <dbReference type="SAM" id="MobiDB-lite"/>
    </source>
</evidence>
<dbReference type="GO" id="GO:0031267">
    <property type="term" value="F:small GTPase binding"/>
    <property type="evidence" value="ECO:0007669"/>
    <property type="project" value="TreeGrafter"/>
</dbReference>
<dbReference type="SUPFAM" id="SSF47923">
    <property type="entry name" value="Ypt/Rab-GAP domain of gyp1p"/>
    <property type="match status" value="2"/>
</dbReference>
<dbReference type="PROSITE" id="PS50086">
    <property type="entry name" value="TBC_RABGAP"/>
    <property type="match status" value="1"/>
</dbReference>
<keyword evidence="4" id="KW-1185">Reference proteome</keyword>
<protein>
    <recommendedName>
        <fullName evidence="2">Rab-GAP TBC domain-containing protein</fullName>
    </recommendedName>
</protein>
<feature type="compositionally biased region" description="Polar residues" evidence="1">
    <location>
        <begin position="25"/>
        <end position="41"/>
    </location>
</feature>
<dbReference type="PANTHER" id="PTHR47219">
    <property type="entry name" value="RAB GTPASE-ACTIVATING PROTEIN 1-LIKE"/>
    <property type="match status" value="1"/>
</dbReference>
<dbReference type="InterPro" id="IPR050302">
    <property type="entry name" value="Rab_GAP_TBC_domain"/>
</dbReference>
<dbReference type="Pfam" id="PF00566">
    <property type="entry name" value="RabGAP-TBC"/>
    <property type="match status" value="1"/>
</dbReference>
<dbReference type="OrthoDB" id="294251at2759"/>
<evidence type="ECO:0000313" key="3">
    <source>
        <dbReference type="EMBL" id="KAG8459939.1"/>
    </source>
</evidence>
<proteinExistence type="predicted"/>
<dbReference type="Proteomes" id="UP000751190">
    <property type="component" value="Unassembled WGS sequence"/>
</dbReference>
<reference evidence="3" key="1">
    <citation type="submission" date="2021-05" db="EMBL/GenBank/DDBJ databases">
        <title>The genome of the haptophyte Pavlova lutheri (Diacronema luteri, Pavlovales) - a model for lipid biosynthesis in eukaryotic algae.</title>
        <authorList>
            <person name="Hulatt C.J."/>
            <person name="Posewitz M.C."/>
        </authorList>
    </citation>
    <scope>NUCLEOTIDE SEQUENCE</scope>
    <source>
        <strain evidence="3">NIVA-4/92</strain>
    </source>
</reference>
<accession>A0A8J6C464</accession>
<dbReference type="GO" id="GO:0005096">
    <property type="term" value="F:GTPase activator activity"/>
    <property type="evidence" value="ECO:0007669"/>
    <property type="project" value="TreeGrafter"/>
</dbReference>
<name>A0A8J6C464_DIALT</name>
<sequence>MGLQCGTNRRAAKCGERLQAMEGSGSDTSRPASPTPSSEGSALSDRTAAARLAALRAHPALDRFGFAVLRAPAAAAAAVAGFGAVVRGEAHARSSADARRENAELHKWLKMLGPSWPAWCKGPRRLLLKRRVRRGVPSAVRAHVWDLLAGVPALHPTLPPYEELVAACPAEVREEIELDVRRTFPEHALFAAGELEPGARVRGAPDGAELLGRLLAALGGYDAEVGYCQGLNYVGGLLLLFMPEDRALCLLVALFTNCGLRASYLPGLPGLRASIDAFDELLAASLPALHAHLERELVEPSSYCTRWFMTLFIGCLPFEGCLRALDSIALDRDAKVLFRLALAVLALHERRLLALRGEALLAGLRAAPAECANVDALFERAFALNVRRRVLGGRALGRPDASAGGGGVAGGVGAK</sequence>
<evidence type="ECO:0000313" key="4">
    <source>
        <dbReference type="Proteomes" id="UP000751190"/>
    </source>
</evidence>
<dbReference type="PANTHER" id="PTHR47219:SF9">
    <property type="entry name" value="GTPASE ACTIVATING PROTEIN AND CENTROSOME-ASSOCIATED, ISOFORM B"/>
    <property type="match status" value="1"/>
</dbReference>
<dbReference type="InterPro" id="IPR035969">
    <property type="entry name" value="Rab-GAP_TBC_sf"/>
</dbReference>
<gene>
    <name evidence="3" type="ORF">KFE25_010988</name>
</gene>
<dbReference type="EMBL" id="JAGTXO010000036">
    <property type="protein sequence ID" value="KAG8459939.1"/>
    <property type="molecule type" value="Genomic_DNA"/>
</dbReference>
<dbReference type="AlphaFoldDB" id="A0A8J6C464"/>
<dbReference type="Gene3D" id="1.10.10.750">
    <property type="entry name" value="Ypt/Rab-GAP domain of gyp1p, domain 1"/>
    <property type="match status" value="1"/>
</dbReference>
<evidence type="ECO:0000259" key="2">
    <source>
        <dbReference type="PROSITE" id="PS50086"/>
    </source>
</evidence>
<comment type="caution">
    <text evidence="3">The sequence shown here is derived from an EMBL/GenBank/DDBJ whole genome shotgun (WGS) entry which is preliminary data.</text>
</comment>
<dbReference type="Gene3D" id="1.10.472.80">
    <property type="entry name" value="Ypt/Rab-GAP domain of gyp1p, domain 3"/>
    <property type="match status" value="1"/>
</dbReference>
<dbReference type="InterPro" id="IPR000195">
    <property type="entry name" value="Rab-GAP-TBC_dom"/>
</dbReference>
<feature type="domain" description="Rab-GAP TBC" evidence="2">
    <location>
        <begin position="135"/>
        <end position="332"/>
    </location>
</feature>
<organism evidence="3 4">
    <name type="scientific">Diacronema lutheri</name>
    <name type="common">Unicellular marine alga</name>
    <name type="synonym">Monochrysis lutheri</name>
    <dbReference type="NCBI Taxonomy" id="2081491"/>
    <lineage>
        <taxon>Eukaryota</taxon>
        <taxon>Haptista</taxon>
        <taxon>Haptophyta</taxon>
        <taxon>Pavlovophyceae</taxon>
        <taxon>Pavlovales</taxon>
        <taxon>Pavlovaceae</taxon>
        <taxon>Diacronema</taxon>
    </lineage>
</organism>
<dbReference type="SMART" id="SM00164">
    <property type="entry name" value="TBC"/>
    <property type="match status" value="1"/>
</dbReference>
<feature type="region of interest" description="Disordered" evidence="1">
    <location>
        <begin position="1"/>
        <end position="45"/>
    </location>
</feature>
<dbReference type="OMA" id="AMDEEVP"/>